<name>A0ABW2FZX2_9ACTN</name>
<evidence type="ECO:0000313" key="2">
    <source>
        <dbReference type="EMBL" id="MFC7182780.1"/>
    </source>
</evidence>
<dbReference type="EMBL" id="JBHTAJ010000053">
    <property type="protein sequence ID" value="MFC7182780.1"/>
    <property type="molecule type" value="Genomic_DNA"/>
</dbReference>
<feature type="transmembrane region" description="Helical" evidence="1">
    <location>
        <begin position="33"/>
        <end position="51"/>
    </location>
</feature>
<keyword evidence="1" id="KW-1133">Transmembrane helix</keyword>
<evidence type="ECO:0000256" key="1">
    <source>
        <dbReference type="SAM" id="Phobius"/>
    </source>
</evidence>
<comment type="caution">
    <text evidence="2">The sequence shown here is derived from an EMBL/GenBank/DDBJ whole genome shotgun (WGS) entry which is preliminary data.</text>
</comment>
<accession>A0ABW2FZX2</accession>
<evidence type="ECO:0000313" key="3">
    <source>
        <dbReference type="Proteomes" id="UP001596435"/>
    </source>
</evidence>
<keyword evidence="3" id="KW-1185">Reference proteome</keyword>
<gene>
    <name evidence="2" type="ORF">ACFQMG_24835</name>
</gene>
<keyword evidence="1" id="KW-0472">Membrane</keyword>
<protein>
    <submittedName>
        <fullName evidence="2">Uncharacterized protein</fullName>
    </submittedName>
</protein>
<organism evidence="2 3">
    <name type="scientific">Kitasatospora paranensis</name>
    <dbReference type="NCBI Taxonomy" id="258053"/>
    <lineage>
        <taxon>Bacteria</taxon>
        <taxon>Bacillati</taxon>
        <taxon>Actinomycetota</taxon>
        <taxon>Actinomycetes</taxon>
        <taxon>Kitasatosporales</taxon>
        <taxon>Streptomycetaceae</taxon>
        <taxon>Kitasatospora</taxon>
    </lineage>
</organism>
<dbReference type="Proteomes" id="UP001596435">
    <property type="component" value="Unassembled WGS sequence"/>
</dbReference>
<sequence>MTGRQQKAAVVLGAALVGGYVLSNVAKSQARVLGLSAAQLAVLSAGVAFALRKA</sequence>
<dbReference type="RefSeq" id="WP_345703673.1">
    <property type="nucleotide sequence ID" value="NZ_BAABKV010000001.1"/>
</dbReference>
<keyword evidence="1" id="KW-0812">Transmembrane</keyword>
<reference evidence="3" key="1">
    <citation type="journal article" date="2019" name="Int. J. Syst. Evol. Microbiol.">
        <title>The Global Catalogue of Microorganisms (GCM) 10K type strain sequencing project: providing services to taxonomists for standard genome sequencing and annotation.</title>
        <authorList>
            <consortium name="The Broad Institute Genomics Platform"/>
            <consortium name="The Broad Institute Genome Sequencing Center for Infectious Disease"/>
            <person name="Wu L."/>
            <person name="Ma J."/>
        </authorList>
    </citation>
    <scope>NUCLEOTIDE SEQUENCE [LARGE SCALE GENOMIC DNA]</scope>
    <source>
        <strain evidence="3">CGMCC 1.12859</strain>
    </source>
</reference>
<proteinExistence type="predicted"/>